<proteinExistence type="predicted"/>
<evidence type="ECO:0000313" key="6">
    <source>
        <dbReference type="EMBL" id="OIS97248.1"/>
    </source>
</evidence>
<dbReference type="SUPFAM" id="SSF56112">
    <property type="entry name" value="Protein kinase-like (PK-like)"/>
    <property type="match status" value="1"/>
</dbReference>
<evidence type="ECO:0000256" key="3">
    <source>
        <dbReference type="ARBA" id="ARBA00022741"/>
    </source>
</evidence>
<evidence type="ECO:0000256" key="1">
    <source>
        <dbReference type="ARBA" id="ARBA00022553"/>
    </source>
</evidence>
<comment type="caution">
    <text evidence="6">The sequence shown here is derived from an EMBL/GenBank/DDBJ whole genome shotgun (WGS) entry which is preliminary data.</text>
</comment>
<evidence type="ECO:0000256" key="5">
    <source>
        <dbReference type="ARBA" id="ARBA00022840"/>
    </source>
</evidence>
<keyword evidence="4" id="KW-0418">Kinase</keyword>
<dbReference type="PANTHER" id="PTHR47983:SF26">
    <property type="entry name" value="WALL-ASSOCIATED RECEPTOR KINASE-LIKE 8 ISOFORM X1"/>
    <property type="match status" value="1"/>
</dbReference>
<accession>A0A1J6IQ27</accession>
<dbReference type="GO" id="GO:0016301">
    <property type="term" value="F:kinase activity"/>
    <property type="evidence" value="ECO:0007669"/>
    <property type="project" value="UniProtKB-KW"/>
</dbReference>
<reference evidence="6" key="1">
    <citation type="submission" date="2016-11" db="EMBL/GenBank/DDBJ databases">
        <title>The genome of Nicotiana attenuata.</title>
        <authorList>
            <person name="Xu S."/>
            <person name="Brockmoeller T."/>
            <person name="Gaquerel E."/>
            <person name="Navarro A."/>
            <person name="Kuhl H."/>
            <person name="Gase K."/>
            <person name="Ling Z."/>
            <person name="Zhou W."/>
            <person name="Kreitzer C."/>
            <person name="Stanke M."/>
            <person name="Tang H."/>
            <person name="Lyons E."/>
            <person name="Pandey P."/>
            <person name="Pandey S.P."/>
            <person name="Timmermann B."/>
            <person name="Baldwin I.T."/>
        </authorList>
    </citation>
    <scope>NUCLEOTIDE SEQUENCE [LARGE SCALE GENOMIC DNA]</scope>
    <source>
        <strain evidence="6">UT</strain>
    </source>
</reference>
<dbReference type="Proteomes" id="UP000187609">
    <property type="component" value="Unassembled WGS sequence"/>
</dbReference>
<evidence type="ECO:0008006" key="8">
    <source>
        <dbReference type="Google" id="ProtNLM"/>
    </source>
</evidence>
<dbReference type="InterPro" id="IPR052101">
    <property type="entry name" value="Plant_StressResp_Kinase"/>
</dbReference>
<dbReference type="STRING" id="49451.A0A1J6IQ27"/>
<dbReference type="InterPro" id="IPR011009">
    <property type="entry name" value="Kinase-like_dom_sf"/>
</dbReference>
<keyword evidence="2" id="KW-0808">Transferase</keyword>
<gene>
    <name evidence="6" type="ORF">A4A49_12442</name>
</gene>
<dbReference type="EMBL" id="MJEQ01037193">
    <property type="protein sequence ID" value="OIS97248.1"/>
    <property type="molecule type" value="Genomic_DNA"/>
</dbReference>
<dbReference type="PANTHER" id="PTHR47983">
    <property type="entry name" value="PTO-INTERACTING PROTEIN 1-LIKE"/>
    <property type="match status" value="1"/>
</dbReference>
<keyword evidence="5" id="KW-0067">ATP-binding</keyword>
<dbReference type="Gramene" id="OIS97248">
    <property type="protein sequence ID" value="OIS97248"/>
    <property type="gene ID" value="A4A49_12442"/>
</dbReference>
<dbReference type="SMR" id="A0A1J6IQ27"/>
<protein>
    <recommendedName>
        <fullName evidence="8">Protein kinase domain-containing protein</fullName>
    </recommendedName>
</protein>
<evidence type="ECO:0000256" key="4">
    <source>
        <dbReference type="ARBA" id="ARBA00022777"/>
    </source>
</evidence>
<keyword evidence="3" id="KW-0547">Nucleotide-binding</keyword>
<dbReference type="AlphaFoldDB" id="A0A1J6IQ27"/>
<keyword evidence="7" id="KW-1185">Reference proteome</keyword>
<dbReference type="Gene3D" id="1.10.510.10">
    <property type="entry name" value="Transferase(Phosphotransferase) domain 1"/>
    <property type="match status" value="1"/>
</dbReference>
<evidence type="ECO:0000256" key="2">
    <source>
        <dbReference type="ARBA" id="ARBA00022679"/>
    </source>
</evidence>
<dbReference type="GO" id="GO:0005524">
    <property type="term" value="F:ATP binding"/>
    <property type="evidence" value="ECO:0007669"/>
    <property type="project" value="UniProtKB-KW"/>
</dbReference>
<keyword evidence="1" id="KW-0597">Phosphoprotein</keyword>
<name>A0A1J6IQ27_NICAT</name>
<organism evidence="6 7">
    <name type="scientific">Nicotiana attenuata</name>
    <name type="common">Coyote tobacco</name>
    <dbReference type="NCBI Taxonomy" id="49451"/>
    <lineage>
        <taxon>Eukaryota</taxon>
        <taxon>Viridiplantae</taxon>
        <taxon>Streptophyta</taxon>
        <taxon>Embryophyta</taxon>
        <taxon>Tracheophyta</taxon>
        <taxon>Spermatophyta</taxon>
        <taxon>Magnoliopsida</taxon>
        <taxon>eudicotyledons</taxon>
        <taxon>Gunneridae</taxon>
        <taxon>Pentapetalae</taxon>
        <taxon>asterids</taxon>
        <taxon>lamiids</taxon>
        <taxon>Solanales</taxon>
        <taxon>Solanaceae</taxon>
        <taxon>Nicotianoideae</taxon>
        <taxon>Nicotianeae</taxon>
        <taxon>Nicotiana</taxon>
    </lineage>
</organism>
<sequence length="268" mass="31310">MTDAEMRGENEEQMKVSCIQIMREKLKECCHLAYYFQPFNDHWHIPLLSEEAKRYNHESFHHFCSDYSSFEFPSLPVIDGEVKHCSYSELEKITDFKTENFIQTTHSGRLFRGTITKGSEKRPVIVKTWDFLLLRDHLCSIRPLKFCDEIELYETASAHPYLIKLSTYCCERRLAAVYDEEFIADLSDVLLDDAFGWDYRIRVATQLADLLAWLHERRIAVGSITASCIIINAAEFEPLVVFSTFCFFKISEDSSRVTTLFWLAGNEY</sequence>
<evidence type="ECO:0000313" key="7">
    <source>
        <dbReference type="Proteomes" id="UP000187609"/>
    </source>
</evidence>